<dbReference type="Gene3D" id="1.10.260.40">
    <property type="entry name" value="lambda repressor-like DNA-binding domains"/>
    <property type="match status" value="1"/>
</dbReference>
<sequence length="249" mass="27498">MPPNEHLRSALVTAGITVRKLAEEVGVDPKTVERWVSTGRTPHPGIAHRAAAVLGEDLAHLWPAIEQGRRRSRGSGELVAAYPTRSSAPLDVWRTLFERAEQRIGILVYAANFLHESWPDFNGLLAAKARQGCRVRVLLGDADSSVIRGRGAEERFGHGIESRCRVALMHYRPLATSSGVEVRVHATTLYNSLFVGDDHMIVNAHVYGMNAYGAPVYHLRRMHDEGLFDVYAASFAAVWEQSRLPGEDG</sequence>
<gene>
    <name evidence="2" type="ORF">FHS44_001782</name>
</gene>
<feature type="domain" description="HTH cro/C1-type" evidence="1">
    <location>
        <begin position="7"/>
        <end position="61"/>
    </location>
</feature>
<evidence type="ECO:0000313" key="2">
    <source>
        <dbReference type="EMBL" id="MBB4914710.1"/>
    </source>
</evidence>
<dbReference type="PROSITE" id="PS50943">
    <property type="entry name" value="HTH_CROC1"/>
    <property type="match status" value="1"/>
</dbReference>
<dbReference type="SMART" id="SM00530">
    <property type="entry name" value="HTH_XRE"/>
    <property type="match status" value="1"/>
</dbReference>
<dbReference type="GO" id="GO:0003677">
    <property type="term" value="F:DNA binding"/>
    <property type="evidence" value="ECO:0007669"/>
    <property type="project" value="InterPro"/>
</dbReference>
<dbReference type="SUPFAM" id="SSF47413">
    <property type="entry name" value="lambda repressor-like DNA-binding domains"/>
    <property type="match status" value="1"/>
</dbReference>
<dbReference type="CDD" id="cd00093">
    <property type="entry name" value="HTH_XRE"/>
    <property type="match status" value="1"/>
</dbReference>
<dbReference type="RefSeq" id="WP_184713322.1">
    <property type="nucleotide sequence ID" value="NZ_JACHJP010000001.1"/>
</dbReference>
<dbReference type="EMBL" id="JACHJP010000001">
    <property type="protein sequence ID" value="MBB4914710.1"/>
    <property type="molecule type" value="Genomic_DNA"/>
</dbReference>
<protein>
    <submittedName>
        <fullName evidence="2">Transcriptional regulator with XRE-family HTH domain</fullName>
    </submittedName>
</protein>
<dbReference type="SUPFAM" id="SSF56024">
    <property type="entry name" value="Phospholipase D/nuclease"/>
    <property type="match status" value="1"/>
</dbReference>
<reference evidence="2 3" key="1">
    <citation type="submission" date="2020-08" db="EMBL/GenBank/DDBJ databases">
        <title>Genomic Encyclopedia of Type Strains, Phase III (KMG-III): the genomes of soil and plant-associated and newly described type strains.</title>
        <authorList>
            <person name="Whitman W."/>
        </authorList>
    </citation>
    <scope>NUCLEOTIDE SEQUENCE [LARGE SCALE GENOMIC DNA]</scope>
    <source>
        <strain evidence="2 3">CECT 8840</strain>
    </source>
</reference>
<dbReference type="InterPro" id="IPR001387">
    <property type="entry name" value="Cro/C1-type_HTH"/>
</dbReference>
<name>A0A7W7QJE7_9ACTN</name>
<proteinExistence type="predicted"/>
<dbReference type="Proteomes" id="UP000552644">
    <property type="component" value="Unassembled WGS sequence"/>
</dbReference>
<organism evidence="2 3">
    <name type="scientific">Streptosporangium saharense</name>
    <dbReference type="NCBI Taxonomy" id="1706840"/>
    <lineage>
        <taxon>Bacteria</taxon>
        <taxon>Bacillati</taxon>
        <taxon>Actinomycetota</taxon>
        <taxon>Actinomycetes</taxon>
        <taxon>Streptosporangiales</taxon>
        <taxon>Streptosporangiaceae</taxon>
        <taxon>Streptosporangium</taxon>
    </lineage>
</organism>
<keyword evidence="3" id="KW-1185">Reference proteome</keyword>
<evidence type="ECO:0000313" key="3">
    <source>
        <dbReference type="Proteomes" id="UP000552644"/>
    </source>
</evidence>
<dbReference type="AlphaFoldDB" id="A0A7W7QJE7"/>
<comment type="caution">
    <text evidence="2">The sequence shown here is derived from an EMBL/GenBank/DDBJ whole genome shotgun (WGS) entry which is preliminary data.</text>
</comment>
<accession>A0A7W7QJE7</accession>
<evidence type="ECO:0000259" key="1">
    <source>
        <dbReference type="PROSITE" id="PS50943"/>
    </source>
</evidence>
<dbReference type="InterPro" id="IPR010982">
    <property type="entry name" value="Lambda_DNA-bd_dom_sf"/>
</dbReference>